<protein>
    <submittedName>
        <fullName evidence="3">DNA-damage-inducible protein J</fullName>
    </submittedName>
</protein>
<dbReference type="STRING" id="225004.SAMN02745152_01412"/>
<organism evidence="3 4">
    <name type="scientific">Treponema berlinense</name>
    <dbReference type="NCBI Taxonomy" id="225004"/>
    <lineage>
        <taxon>Bacteria</taxon>
        <taxon>Pseudomonadati</taxon>
        <taxon>Spirochaetota</taxon>
        <taxon>Spirochaetia</taxon>
        <taxon>Spirochaetales</taxon>
        <taxon>Treponemataceae</taxon>
        <taxon>Treponema</taxon>
    </lineage>
</organism>
<evidence type="ECO:0000313" key="4">
    <source>
        <dbReference type="Proteomes" id="UP000190395"/>
    </source>
</evidence>
<dbReference type="EMBL" id="FUXC01000008">
    <property type="protein sequence ID" value="SJZ85882.1"/>
    <property type="molecule type" value="Genomic_DNA"/>
</dbReference>
<dbReference type="GO" id="GO:0006355">
    <property type="term" value="P:regulation of DNA-templated transcription"/>
    <property type="evidence" value="ECO:0007669"/>
    <property type="project" value="InterPro"/>
</dbReference>
<sequence>MMNVSVRMDNTTKKEFEKFCKDVGLSISGAFNLFAKKVIREHRIPFEISSEDPFYSEENQKHLLKNIEDMKNGINCAEHELIEV</sequence>
<dbReference type="GeneID" id="303367645"/>
<dbReference type="OrthoDB" id="9804867at2"/>
<dbReference type="GO" id="GO:0006351">
    <property type="term" value="P:DNA-templated transcription"/>
    <property type="evidence" value="ECO:0007669"/>
    <property type="project" value="TreeGrafter"/>
</dbReference>
<accession>A0A1T4P387</accession>
<keyword evidence="4" id="KW-1185">Reference proteome</keyword>
<keyword evidence="2" id="KW-1277">Toxin-antitoxin system</keyword>
<comment type="similarity">
    <text evidence="1">Belongs to the RelB/DinJ antitoxin family.</text>
</comment>
<dbReference type="Proteomes" id="UP000190395">
    <property type="component" value="Unassembled WGS sequence"/>
</dbReference>
<dbReference type="RefSeq" id="WP_078931155.1">
    <property type="nucleotide sequence ID" value="NZ_CAMCOW010000066.1"/>
</dbReference>
<dbReference type="Pfam" id="PF04221">
    <property type="entry name" value="RelB"/>
    <property type="match status" value="1"/>
</dbReference>
<evidence type="ECO:0000313" key="3">
    <source>
        <dbReference type="EMBL" id="SJZ85882.1"/>
    </source>
</evidence>
<dbReference type="Gene3D" id="1.10.1220.10">
    <property type="entry name" value="Met repressor-like"/>
    <property type="match status" value="1"/>
</dbReference>
<evidence type="ECO:0000256" key="2">
    <source>
        <dbReference type="ARBA" id="ARBA00022649"/>
    </source>
</evidence>
<dbReference type="InterPro" id="IPR007337">
    <property type="entry name" value="RelB/DinJ"/>
</dbReference>
<evidence type="ECO:0000256" key="1">
    <source>
        <dbReference type="ARBA" id="ARBA00010562"/>
    </source>
</evidence>
<dbReference type="PANTHER" id="PTHR38781">
    <property type="entry name" value="ANTITOXIN DINJ-RELATED"/>
    <property type="match status" value="1"/>
</dbReference>
<dbReference type="NCBIfam" id="TIGR02384">
    <property type="entry name" value="RelB_DinJ"/>
    <property type="match status" value="1"/>
</dbReference>
<gene>
    <name evidence="3" type="ORF">SAMN02745152_01412</name>
</gene>
<name>A0A1T4P387_9SPIR</name>
<dbReference type="InterPro" id="IPR013321">
    <property type="entry name" value="Arc_rbn_hlx_hlx"/>
</dbReference>
<proteinExistence type="inferred from homology"/>
<dbReference type="AlphaFoldDB" id="A0A1T4P387"/>
<reference evidence="3 4" key="1">
    <citation type="submission" date="2017-02" db="EMBL/GenBank/DDBJ databases">
        <authorList>
            <person name="Peterson S.W."/>
        </authorList>
    </citation>
    <scope>NUCLEOTIDE SEQUENCE [LARGE SCALE GENOMIC DNA]</scope>
    <source>
        <strain evidence="3 4">ATCC BAA-909</strain>
    </source>
</reference>
<dbReference type="PANTHER" id="PTHR38781:SF1">
    <property type="entry name" value="ANTITOXIN DINJ-RELATED"/>
    <property type="match status" value="1"/>
</dbReference>